<evidence type="ECO:0000256" key="3">
    <source>
        <dbReference type="ARBA" id="ARBA00022692"/>
    </source>
</evidence>
<accession>A0A7L5BVM6</accession>
<dbReference type="EMBL" id="CP049056">
    <property type="protein sequence ID" value="QIE54557.1"/>
    <property type="molecule type" value="Genomic_DNA"/>
</dbReference>
<feature type="domain" description="EamA" evidence="7">
    <location>
        <begin position="12"/>
        <end position="143"/>
    </location>
</feature>
<proteinExistence type="predicted"/>
<feature type="transmembrane region" description="Helical" evidence="6">
    <location>
        <begin position="72"/>
        <end position="96"/>
    </location>
</feature>
<reference evidence="8 9" key="1">
    <citation type="submission" date="2020-02" db="EMBL/GenBank/DDBJ databases">
        <title>complete genome sequence of Rhodobacteraceae bacterium.</title>
        <authorList>
            <person name="Park J."/>
            <person name="Kim Y.-S."/>
            <person name="Kim K.-H."/>
        </authorList>
    </citation>
    <scope>NUCLEOTIDE SEQUENCE [LARGE SCALE GENOMIC DNA]</scope>
    <source>
        <strain evidence="8 9">RR4-56</strain>
    </source>
</reference>
<feature type="transmembrane region" description="Helical" evidence="6">
    <location>
        <begin position="102"/>
        <end position="120"/>
    </location>
</feature>
<evidence type="ECO:0000256" key="5">
    <source>
        <dbReference type="ARBA" id="ARBA00023136"/>
    </source>
</evidence>
<feature type="transmembrane region" description="Helical" evidence="6">
    <location>
        <begin position="218"/>
        <end position="238"/>
    </location>
</feature>
<dbReference type="RefSeq" id="WP_165094983.1">
    <property type="nucleotide sequence ID" value="NZ_CP049056.1"/>
</dbReference>
<dbReference type="InterPro" id="IPR050638">
    <property type="entry name" value="AA-Vitamin_Transporters"/>
</dbReference>
<feature type="transmembrane region" description="Helical" evidence="6">
    <location>
        <begin position="40"/>
        <end position="60"/>
    </location>
</feature>
<feature type="transmembrane region" description="Helical" evidence="6">
    <location>
        <begin position="245"/>
        <end position="269"/>
    </location>
</feature>
<dbReference type="KEGG" id="hdh:G5B40_03360"/>
<dbReference type="Pfam" id="PF00892">
    <property type="entry name" value="EamA"/>
    <property type="match status" value="2"/>
</dbReference>
<keyword evidence="2" id="KW-1003">Cell membrane</keyword>
<organism evidence="8 9">
    <name type="scientific">Pikeienuella piscinae</name>
    <dbReference type="NCBI Taxonomy" id="2748098"/>
    <lineage>
        <taxon>Bacteria</taxon>
        <taxon>Pseudomonadati</taxon>
        <taxon>Pseudomonadota</taxon>
        <taxon>Alphaproteobacteria</taxon>
        <taxon>Rhodobacterales</taxon>
        <taxon>Paracoccaceae</taxon>
        <taxon>Pikeienuella</taxon>
    </lineage>
</organism>
<feature type="transmembrane region" description="Helical" evidence="6">
    <location>
        <begin position="156"/>
        <end position="175"/>
    </location>
</feature>
<sequence length="300" mass="31764">MTSRPGRPGAGAILAVLLIGLLWGLNWPAVKFMLTEIPPITIRAVAFPLATVVLAAIARARGERLRPAPGEIAPIVITGLLMVGSFNVAVAVGQTLTETSKAAIIAYTMPALTAGFAVIFLRERVDFRLVAALAIGMGGLAVLASEDFVGLVRNPAGPAIMLLGALSWALGNIALKARRWSLTPLALTVWYFGVSAAACWSLVLIFEPPWRQTWPGGPVLWTMFWHVLGPMVVGYALWTALLDRLPATVAAISTLTAPVVGVLSSILLLGDPPSWQKAVALTMVVASILITLIRSPKRAK</sequence>
<dbReference type="Proteomes" id="UP000503336">
    <property type="component" value="Chromosome"/>
</dbReference>
<feature type="transmembrane region" description="Helical" evidence="6">
    <location>
        <begin position="187"/>
        <end position="206"/>
    </location>
</feature>
<feature type="transmembrane region" description="Helical" evidence="6">
    <location>
        <begin position="275"/>
        <end position="293"/>
    </location>
</feature>
<dbReference type="InterPro" id="IPR037185">
    <property type="entry name" value="EmrE-like"/>
</dbReference>
<comment type="subcellular location">
    <subcellularLocation>
        <location evidence="1">Cell membrane</location>
        <topology evidence="1">Multi-pass membrane protein</topology>
    </subcellularLocation>
</comment>
<evidence type="ECO:0000313" key="9">
    <source>
        <dbReference type="Proteomes" id="UP000503336"/>
    </source>
</evidence>
<evidence type="ECO:0000313" key="8">
    <source>
        <dbReference type="EMBL" id="QIE54557.1"/>
    </source>
</evidence>
<evidence type="ECO:0000256" key="2">
    <source>
        <dbReference type="ARBA" id="ARBA00022475"/>
    </source>
</evidence>
<keyword evidence="9" id="KW-1185">Reference proteome</keyword>
<keyword evidence="4 6" id="KW-1133">Transmembrane helix</keyword>
<dbReference type="GO" id="GO:0005886">
    <property type="term" value="C:plasma membrane"/>
    <property type="evidence" value="ECO:0007669"/>
    <property type="project" value="UniProtKB-SubCell"/>
</dbReference>
<dbReference type="PANTHER" id="PTHR32322">
    <property type="entry name" value="INNER MEMBRANE TRANSPORTER"/>
    <property type="match status" value="1"/>
</dbReference>
<evidence type="ECO:0000256" key="6">
    <source>
        <dbReference type="SAM" id="Phobius"/>
    </source>
</evidence>
<dbReference type="InterPro" id="IPR000620">
    <property type="entry name" value="EamA_dom"/>
</dbReference>
<dbReference type="SUPFAM" id="SSF103481">
    <property type="entry name" value="Multidrug resistance efflux transporter EmrE"/>
    <property type="match status" value="2"/>
</dbReference>
<protein>
    <submittedName>
        <fullName evidence="8">DMT family transporter</fullName>
    </submittedName>
</protein>
<evidence type="ECO:0000256" key="1">
    <source>
        <dbReference type="ARBA" id="ARBA00004651"/>
    </source>
</evidence>
<keyword evidence="3 6" id="KW-0812">Transmembrane</keyword>
<feature type="transmembrane region" description="Helical" evidence="6">
    <location>
        <begin position="12"/>
        <end position="34"/>
    </location>
</feature>
<evidence type="ECO:0000259" key="7">
    <source>
        <dbReference type="Pfam" id="PF00892"/>
    </source>
</evidence>
<feature type="transmembrane region" description="Helical" evidence="6">
    <location>
        <begin position="127"/>
        <end position="144"/>
    </location>
</feature>
<dbReference type="AlphaFoldDB" id="A0A7L5BVM6"/>
<dbReference type="PANTHER" id="PTHR32322:SF18">
    <property type="entry name" value="S-ADENOSYLMETHIONINE_S-ADENOSYLHOMOCYSTEINE TRANSPORTER"/>
    <property type="match status" value="1"/>
</dbReference>
<evidence type="ECO:0000256" key="4">
    <source>
        <dbReference type="ARBA" id="ARBA00022989"/>
    </source>
</evidence>
<name>A0A7L5BVM6_9RHOB</name>
<keyword evidence="5 6" id="KW-0472">Membrane</keyword>
<feature type="domain" description="EamA" evidence="7">
    <location>
        <begin position="159"/>
        <end position="292"/>
    </location>
</feature>
<gene>
    <name evidence="8" type="ORF">G5B40_03360</name>
</gene>